<evidence type="ECO:0000313" key="4">
    <source>
        <dbReference type="EMBL" id="QSX08810.1"/>
    </source>
</evidence>
<dbReference type="InterPro" id="IPR000086">
    <property type="entry name" value="NUDIX_hydrolase_dom"/>
</dbReference>
<dbReference type="AlphaFoldDB" id="A0A974XHK4"/>
<keyword evidence="5" id="KW-1185">Reference proteome</keyword>
<dbReference type="InterPro" id="IPR015797">
    <property type="entry name" value="NUDIX_hydrolase-like_dom_sf"/>
</dbReference>
<dbReference type="PROSITE" id="PS51462">
    <property type="entry name" value="NUDIX"/>
    <property type="match status" value="1"/>
</dbReference>
<proteinExistence type="predicted"/>
<dbReference type="InterPro" id="IPR059176">
    <property type="entry name" value="UDP-X_N"/>
</dbReference>
<evidence type="ECO:0000256" key="2">
    <source>
        <dbReference type="ARBA" id="ARBA00022801"/>
    </source>
</evidence>
<evidence type="ECO:0000259" key="3">
    <source>
        <dbReference type="PROSITE" id="PS51462"/>
    </source>
</evidence>
<name>A0A974XHK4_9FIRM</name>
<sequence>MERDVLELAKMIQAQAKTGLHFVTNDYELERYEQIMDTTIQLIAQLSAQEPERIHMALHSESLYVTPKVDLRTVVFDDKGRFLLVKEKVDGKWTLPGGFCDVGFSPSEVAVKETWEEAGINVRPVRLLGVLDKRKHEHPKTLYYLYTIFMLCEKVGGVEQPGSETLDVQYFALDDLPELSTYRVTKRQLGMMEPFFHNRDLEPYFD</sequence>
<accession>A0A974XHK4</accession>
<dbReference type="Gene3D" id="3.90.79.10">
    <property type="entry name" value="Nucleoside Triphosphate Pyrophosphohydrolase"/>
    <property type="match status" value="1"/>
</dbReference>
<dbReference type="SUPFAM" id="SSF55811">
    <property type="entry name" value="Nudix"/>
    <property type="match status" value="1"/>
</dbReference>
<dbReference type="EMBL" id="CP071444">
    <property type="protein sequence ID" value="QSX08810.1"/>
    <property type="molecule type" value="Genomic_DNA"/>
</dbReference>
<dbReference type="KEGG" id="alka:J0B03_01620"/>
<evidence type="ECO:0000313" key="5">
    <source>
        <dbReference type="Proteomes" id="UP000663499"/>
    </source>
</evidence>
<dbReference type="PANTHER" id="PTHR43046:SF16">
    <property type="entry name" value="ADP-RIBOSE PYROPHOSPHATASE YJHB-RELATED"/>
    <property type="match status" value="1"/>
</dbReference>
<reference evidence="4" key="1">
    <citation type="submission" date="2021-03" db="EMBL/GenBank/DDBJ databases">
        <title>Alkalibacter marinus sp. nov., isolated from tidal flat sediment.</title>
        <authorList>
            <person name="Namirimu T."/>
            <person name="Yang J.-A."/>
            <person name="Yang S.-H."/>
            <person name="Kim Y.-J."/>
            <person name="Kwon K.K."/>
        </authorList>
    </citation>
    <scope>NUCLEOTIDE SEQUENCE</scope>
    <source>
        <strain evidence="4">ES005</strain>
    </source>
</reference>
<dbReference type="Pfam" id="PF00293">
    <property type="entry name" value="NUDIX"/>
    <property type="match status" value="1"/>
</dbReference>
<dbReference type="Gene3D" id="6.10.250.1120">
    <property type="match status" value="1"/>
</dbReference>
<feature type="domain" description="Nudix hydrolase" evidence="3">
    <location>
        <begin position="66"/>
        <end position="193"/>
    </location>
</feature>
<dbReference type="CDD" id="cd04672">
    <property type="entry name" value="NUDIX_CDP-Chase_like"/>
    <property type="match status" value="1"/>
</dbReference>
<comment type="cofactor">
    <cofactor evidence="1">
        <name>Mg(2+)</name>
        <dbReference type="ChEBI" id="CHEBI:18420"/>
    </cofactor>
</comment>
<keyword evidence="2 4" id="KW-0378">Hydrolase</keyword>
<protein>
    <submittedName>
        <fullName evidence="4">NUDIX hydrolase</fullName>
    </submittedName>
</protein>
<gene>
    <name evidence="4" type="ORF">J0B03_01620</name>
</gene>
<organism evidence="4 5">
    <name type="scientific">Alkalibacter rhizosphaerae</name>
    <dbReference type="NCBI Taxonomy" id="2815577"/>
    <lineage>
        <taxon>Bacteria</taxon>
        <taxon>Bacillati</taxon>
        <taxon>Bacillota</taxon>
        <taxon>Clostridia</taxon>
        <taxon>Eubacteriales</taxon>
        <taxon>Eubacteriaceae</taxon>
        <taxon>Alkalibacter</taxon>
    </lineage>
</organism>
<dbReference type="Proteomes" id="UP000663499">
    <property type="component" value="Chromosome"/>
</dbReference>
<evidence type="ECO:0000256" key="1">
    <source>
        <dbReference type="ARBA" id="ARBA00001946"/>
    </source>
</evidence>
<dbReference type="GO" id="GO:0016787">
    <property type="term" value="F:hydrolase activity"/>
    <property type="evidence" value="ECO:0007669"/>
    <property type="project" value="UniProtKB-KW"/>
</dbReference>
<dbReference type="PANTHER" id="PTHR43046">
    <property type="entry name" value="GDP-MANNOSE MANNOSYL HYDROLASE"/>
    <property type="match status" value="1"/>
</dbReference>
<dbReference type="RefSeq" id="WP_207300151.1">
    <property type="nucleotide sequence ID" value="NZ_CP071444.1"/>
</dbReference>
<dbReference type="Pfam" id="PF12535">
    <property type="entry name" value="Nudix_N"/>
    <property type="match status" value="1"/>
</dbReference>